<organism evidence="3 4">
    <name type="scientific">Colletotrichum asianum</name>
    <dbReference type="NCBI Taxonomy" id="702518"/>
    <lineage>
        <taxon>Eukaryota</taxon>
        <taxon>Fungi</taxon>
        <taxon>Dikarya</taxon>
        <taxon>Ascomycota</taxon>
        <taxon>Pezizomycotina</taxon>
        <taxon>Sordariomycetes</taxon>
        <taxon>Hypocreomycetidae</taxon>
        <taxon>Glomerellales</taxon>
        <taxon>Glomerellaceae</taxon>
        <taxon>Colletotrichum</taxon>
        <taxon>Colletotrichum gloeosporioides species complex</taxon>
    </lineage>
</organism>
<protein>
    <submittedName>
        <fullName evidence="3">Uncharacterized protein</fullName>
    </submittedName>
</protein>
<dbReference type="OrthoDB" id="4828780at2759"/>
<comment type="caution">
    <text evidence="3">The sequence shown here is derived from an EMBL/GenBank/DDBJ whole genome shotgun (WGS) entry which is preliminary data.</text>
</comment>
<proteinExistence type="predicted"/>
<reference evidence="3 4" key="1">
    <citation type="submission" date="2019-12" db="EMBL/GenBank/DDBJ databases">
        <title>A genome sequence resource for the geographically widespread anthracnose pathogen Colletotrichum asianum.</title>
        <authorList>
            <person name="Meng Y."/>
        </authorList>
    </citation>
    <scope>NUCLEOTIDE SEQUENCE [LARGE SCALE GENOMIC DNA]</scope>
    <source>
        <strain evidence="3 4">ICMP 18580</strain>
    </source>
</reference>
<dbReference type="EMBL" id="WOWK01000043">
    <property type="protein sequence ID" value="KAF0324471.1"/>
    <property type="molecule type" value="Genomic_DNA"/>
</dbReference>
<accession>A0A8H3WEV4</accession>
<gene>
    <name evidence="3" type="ORF">GQ607_008175</name>
</gene>
<feature type="region of interest" description="Disordered" evidence="1">
    <location>
        <begin position="98"/>
        <end position="131"/>
    </location>
</feature>
<evidence type="ECO:0000256" key="2">
    <source>
        <dbReference type="SAM" id="SignalP"/>
    </source>
</evidence>
<keyword evidence="4" id="KW-1185">Reference proteome</keyword>
<dbReference type="AlphaFoldDB" id="A0A8H3WEV4"/>
<evidence type="ECO:0000313" key="3">
    <source>
        <dbReference type="EMBL" id="KAF0324471.1"/>
    </source>
</evidence>
<name>A0A8H3WEV4_9PEZI</name>
<keyword evidence="2" id="KW-0732">Signal</keyword>
<feature type="compositionally biased region" description="Basic and acidic residues" evidence="1">
    <location>
        <begin position="117"/>
        <end position="131"/>
    </location>
</feature>
<evidence type="ECO:0000256" key="1">
    <source>
        <dbReference type="SAM" id="MobiDB-lite"/>
    </source>
</evidence>
<feature type="chain" id="PRO_5034193999" evidence="2">
    <location>
        <begin position="20"/>
        <end position="153"/>
    </location>
</feature>
<dbReference type="Proteomes" id="UP000434172">
    <property type="component" value="Unassembled WGS sequence"/>
</dbReference>
<sequence>MRPTTTLVGLLSMASAAMAMPTLPQEPVAGLVAESDTIELTSWPSSVNIFELPFKIVDTLFKPITERKYNSPDGRRVSLLDAVLEGVARGLEERARIEREKLEAEGANENDSTEPVTEDKPATEDGAKDDPAFEAMLSVFKGLSEQIQNQRND</sequence>
<evidence type="ECO:0000313" key="4">
    <source>
        <dbReference type="Proteomes" id="UP000434172"/>
    </source>
</evidence>
<feature type="signal peptide" evidence="2">
    <location>
        <begin position="1"/>
        <end position="19"/>
    </location>
</feature>